<dbReference type="Proteomes" id="UP001174210">
    <property type="component" value="Unassembled WGS sequence"/>
</dbReference>
<protein>
    <recommendedName>
        <fullName evidence="3">CopG family transcriptional regulator</fullName>
    </recommendedName>
</protein>
<dbReference type="RefSeq" id="WP_301218472.1">
    <property type="nucleotide sequence ID" value="NZ_JAROCB010000002.1"/>
</dbReference>
<keyword evidence="2" id="KW-1185">Reference proteome</keyword>
<gene>
    <name evidence="1" type="ORF">P5G59_09945</name>
</gene>
<comment type="caution">
    <text evidence="1">The sequence shown here is derived from an EMBL/GenBank/DDBJ whole genome shotgun (WGS) entry which is preliminary data.</text>
</comment>
<proteinExistence type="predicted"/>
<evidence type="ECO:0008006" key="3">
    <source>
        <dbReference type="Google" id="ProtNLM"/>
    </source>
</evidence>
<evidence type="ECO:0000313" key="2">
    <source>
        <dbReference type="Proteomes" id="UP001174210"/>
    </source>
</evidence>
<accession>A0ABT8IZK1</accession>
<dbReference type="EMBL" id="JAROCB010000002">
    <property type="protein sequence ID" value="MDN4597464.1"/>
    <property type="molecule type" value="Genomic_DNA"/>
</dbReference>
<sequence>MMKQISVVVDLDVDIYETIETMARGESRTVGEELEYIAGRVAVGEPVDPRPNYKKLGFVEFIRNRVEAMDE</sequence>
<reference evidence="1" key="1">
    <citation type="submission" date="2023-03" db="EMBL/GenBank/DDBJ databases">
        <title>MT1 and MT2 Draft Genomes of Novel Species.</title>
        <authorList>
            <person name="Venkateswaran K."/>
        </authorList>
    </citation>
    <scope>NUCLEOTIDE SEQUENCE</scope>
    <source>
        <strain evidence="1">F6_8S_P_1A</strain>
    </source>
</reference>
<evidence type="ECO:0000313" key="1">
    <source>
        <dbReference type="EMBL" id="MDN4597464.1"/>
    </source>
</evidence>
<organism evidence="1 2">
    <name type="scientific">Leifsonia virtsii</name>
    <dbReference type="NCBI Taxonomy" id="3035915"/>
    <lineage>
        <taxon>Bacteria</taxon>
        <taxon>Bacillati</taxon>
        <taxon>Actinomycetota</taxon>
        <taxon>Actinomycetes</taxon>
        <taxon>Micrococcales</taxon>
        <taxon>Microbacteriaceae</taxon>
        <taxon>Leifsonia</taxon>
    </lineage>
</organism>
<name>A0ABT8IZK1_9MICO</name>